<name>A0AAE3A7K5_9FIRM</name>
<organism evidence="3 4">
    <name type="scientific">Hominiventricola filiformis</name>
    <dbReference type="NCBI Taxonomy" id="2885352"/>
    <lineage>
        <taxon>Bacteria</taxon>
        <taxon>Bacillati</taxon>
        <taxon>Bacillota</taxon>
        <taxon>Clostridia</taxon>
        <taxon>Lachnospirales</taxon>
        <taxon>Lachnospiraceae</taxon>
        <taxon>Hominiventricola</taxon>
    </lineage>
</organism>
<feature type="domain" description="DUF1468" evidence="2">
    <location>
        <begin position="9"/>
        <end position="141"/>
    </location>
</feature>
<dbReference type="Pfam" id="PF07331">
    <property type="entry name" value="TctB"/>
    <property type="match status" value="1"/>
</dbReference>
<keyword evidence="1" id="KW-0472">Membrane</keyword>
<reference evidence="3 4" key="1">
    <citation type="submission" date="2021-10" db="EMBL/GenBank/DDBJ databases">
        <title>Anaerobic single-cell dispensing facilitates the cultivation of human gut bacteria.</title>
        <authorList>
            <person name="Afrizal A."/>
        </authorList>
    </citation>
    <scope>NUCLEOTIDE SEQUENCE [LARGE SCALE GENOMIC DNA]</scope>
    <source>
        <strain evidence="3 4">CLA-AA-H276</strain>
    </source>
</reference>
<dbReference type="InterPro" id="IPR009936">
    <property type="entry name" value="DUF1468"/>
</dbReference>
<evidence type="ECO:0000256" key="1">
    <source>
        <dbReference type="SAM" id="Phobius"/>
    </source>
</evidence>
<feature type="transmembrane region" description="Helical" evidence="1">
    <location>
        <begin position="116"/>
        <end position="140"/>
    </location>
</feature>
<dbReference type="RefSeq" id="WP_118771278.1">
    <property type="nucleotide sequence ID" value="NZ_JAJEPS010000019.1"/>
</dbReference>
<sequence>MKKSFPDMIISIVLLAFLTSLAVQVPQIPAVSKGYPLVLLIVSYLMTFYLLISSVVKLKSEDKQKTQVIEQAKIIVPYCLMIVVYLFLMNKIGYIASTVVFMLASLIYLKLKNKVLMVILTVALTVVVYFVFTNFLTVILPRGSWFNIAF</sequence>
<dbReference type="EMBL" id="JAJEPS010000019">
    <property type="protein sequence ID" value="MCC2127352.1"/>
    <property type="molecule type" value="Genomic_DNA"/>
</dbReference>
<accession>A0AAE3A7K5</accession>
<feature type="transmembrane region" description="Helical" evidence="1">
    <location>
        <begin position="34"/>
        <end position="56"/>
    </location>
</feature>
<evidence type="ECO:0000259" key="2">
    <source>
        <dbReference type="Pfam" id="PF07331"/>
    </source>
</evidence>
<keyword evidence="1" id="KW-0812">Transmembrane</keyword>
<protein>
    <submittedName>
        <fullName evidence="3">Tripartite tricarboxylate transporter TctB family protein</fullName>
    </submittedName>
</protein>
<keyword evidence="1" id="KW-1133">Transmembrane helix</keyword>
<proteinExistence type="predicted"/>
<gene>
    <name evidence="3" type="ORF">LKD36_14405</name>
</gene>
<dbReference type="Proteomes" id="UP001198220">
    <property type="component" value="Unassembled WGS sequence"/>
</dbReference>
<keyword evidence="4" id="KW-1185">Reference proteome</keyword>
<comment type="caution">
    <text evidence="3">The sequence shown here is derived from an EMBL/GenBank/DDBJ whole genome shotgun (WGS) entry which is preliminary data.</text>
</comment>
<dbReference type="AlphaFoldDB" id="A0AAE3A7K5"/>
<evidence type="ECO:0000313" key="3">
    <source>
        <dbReference type="EMBL" id="MCC2127352.1"/>
    </source>
</evidence>
<evidence type="ECO:0000313" key="4">
    <source>
        <dbReference type="Proteomes" id="UP001198220"/>
    </source>
</evidence>